<keyword evidence="5" id="KW-1185">Reference proteome</keyword>
<dbReference type="Proteomes" id="UP001431783">
    <property type="component" value="Unassembled WGS sequence"/>
</dbReference>
<accession>A0AAW1UT98</accession>
<feature type="non-terminal residue" evidence="4">
    <location>
        <position position="82"/>
    </location>
</feature>
<feature type="non-terminal residue" evidence="4">
    <location>
        <position position="1"/>
    </location>
</feature>
<dbReference type="Gene3D" id="2.120.10.30">
    <property type="entry name" value="TolB, C-terminal domain"/>
    <property type="match status" value="1"/>
</dbReference>
<evidence type="ECO:0000313" key="4">
    <source>
        <dbReference type="EMBL" id="KAK9885700.1"/>
    </source>
</evidence>
<feature type="repeat" description="LDL-receptor class B" evidence="3">
    <location>
        <begin position="20"/>
        <end position="62"/>
    </location>
</feature>
<dbReference type="PROSITE" id="PS51120">
    <property type="entry name" value="LDLRB"/>
    <property type="match status" value="1"/>
</dbReference>
<protein>
    <submittedName>
        <fullName evidence="4">Uncharacterized protein</fullName>
    </submittedName>
</protein>
<dbReference type="PANTHER" id="PTHR46513:SF41">
    <property type="entry name" value="LOW-DENSITY LIPOPROTEIN RECEPTOR-RELATED PROTEIN"/>
    <property type="match status" value="1"/>
</dbReference>
<dbReference type="EMBL" id="JARQZJ010000096">
    <property type="protein sequence ID" value="KAK9885700.1"/>
    <property type="molecule type" value="Genomic_DNA"/>
</dbReference>
<evidence type="ECO:0000256" key="1">
    <source>
        <dbReference type="ARBA" id="ARBA00022536"/>
    </source>
</evidence>
<dbReference type="Pfam" id="PF00058">
    <property type="entry name" value="Ldl_recept_b"/>
    <property type="match status" value="1"/>
</dbReference>
<sequence length="82" mass="9306">AIPLSNSRYAVGIDFDTVEGFIYWTDDLSKRIERARLNGSDQQDVITTEVISPDGIAIDWISRNIYWIDTGADRIEVTTIDK</sequence>
<evidence type="ECO:0000256" key="2">
    <source>
        <dbReference type="ARBA" id="ARBA00022737"/>
    </source>
</evidence>
<dbReference type="InterPro" id="IPR050778">
    <property type="entry name" value="Cueball_EGF_LRP_Nidogen"/>
</dbReference>
<gene>
    <name evidence="4" type="ORF">WA026_012465</name>
</gene>
<evidence type="ECO:0000256" key="3">
    <source>
        <dbReference type="PROSITE-ProRule" id="PRU00461"/>
    </source>
</evidence>
<keyword evidence="1" id="KW-0245">EGF-like domain</keyword>
<proteinExistence type="predicted"/>
<evidence type="ECO:0000313" key="5">
    <source>
        <dbReference type="Proteomes" id="UP001431783"/>
    </source>
</evidence>
<dbReference type="PANTHER" id="PTHR46513">
    <property type="entry name" value="VITELLOGENIN RECEPTOR-LIKE PROTEIN-RELATED-RELATED"/>
    <property type="match status" value="1"/>
</dbReference>
<reference evidence="4 5" key="1">
    <citation type="submission" date="2023-03" db="EMBL/GenBank/DDBJ databases">
        <title>Genome insight into feeding habits of ladybird beetles.</title>
        <authorList>
            <person name="Li H.-S."/>
            <person name="Huang Y.-H."/>
            <person name="Pang H."/>
        </authorList>
    </citation>
    <scope>NUCLEOTIDE SEQUENCE [LARGE SCALE GENOMIC DNA]</scope>
    <source>
        <strain evidence="4">SYSU_2023b</strain>
        <tissue evidence="4">Whole body</tissue>
    </source>
</reference>
<dbReference type="InterPro" id="IPR011042">
    <property type="entry name" value="6-blade_b-propeller_TolB-like"/>
</dbReference>
<dbReference type="SUPFAM" id="SSF63825">
    <property type="entry name" value="YWTD domain"/>
    <property type="match status" value="1"/>
</dbReference>
<name>A0AAW1UT98_9CUCU</name>
<comment type="caution">
    <text evidence="4">The sequence shown here is derived from an EMBL/GenBank/DDBJ whole genome shotgun (WGS) entry which is preliminary data.</text>
</comment>
<keyword evidence="2" id="KW-0677">Repeat</keyword>
<organism evidence="4 5">
    <name type="scientific">Henosepilachna vigintioctopunctata</name>
    <dbReference type="NCBI Taxonomy" id="420089"/>
    <lineage>
        <taxon>Eukaryota</taxon>
        <taxon>Metazoa</taxon>
        <taxon>Ecdysozoa</taxon>
        <taxon>Arthropoda</taxon>
        <taxon>Hexapoda</taxon>
        <taxon>Insecta</taxon>
        <taxon>Pterygota</taxon>
        <taxon>Neoptera</taxon>
        <taxon>Endopterygota</taxon>
        <taxon>Coleoptera</taxon>
        <taxon>Polyphaga</taxon>
        <taxon>Cucujiformia</taxon>
        <taxon>Coccinelloidea</taxon>
        <taxon>Coccinellidae</taxon>
        <taxon>Epilachninae</taxon>
        <taxon>Epilachnini</taxon>
        <taxon>Henosepilachna</taxon>
    </lineage>
</organism>
<dbReference type="SMART" id="SM00135">
    <property type="entry name" value="LY"/>
    <property type="match status" value="2"/>
</dbReference>
<dbReference type="AlphaFoldDB" id="A0AAW1UT98"/>
<dbReference type="InterPro" id="IPR000033">
    <property type="entry name" value="LDLR_classB_rpt"/>
</dbReference>